<proteinExistence type="predicted"/>
<dbReference type="Pfam" id="PF18142">
    <property type="entry name" value="SLATT_fungal"/>
    <property type="match status" value="1"/>
</dbReference>
<evidence type="ECO:0000259" key="3">
    <source>
        <dbReference type="Pfam" id="PF18142"/>
    </source>
</evidence>
<evidence type="ECO:0000313" key="5">
    <source>
        <dbReference type="Proteomes" id="UP001628179"/>
    </source>
</evidence>
<evidence type="ECO:0000313" key="4">
    <source>
        <dbReference type="EMBL" id="GAB1319171.1"/>
    </source>
</evidence>
<keyword evidence="2" id="KW-0812">Transmembrane</keyword>
<dbReference type="PANTHER" id="PTHR38793:SF3">
    <property type="entry name" value="SMODS AND SLOG-ASSOCIATING 2TM EFFECTOR DOMAIN-CONTAINING PROTEIN"/>
    <property type="match status" value="1"/>
</dbReference>
<feature type="region of interest" description="Disordered" evidence="1">
    <location>
        <begin position="1"/>
        <end position="92"/>
    </location>
</feature>
<feature type="compositionally biased region" description="Low complexity" evidence="1">
    <location>
        <begin position="38"/>
        <end position="53"/>
    </location>
</feature>
<feature type="transmembrane region" description="Helical" evidence="2">
    <location>
        <begin position="157"/>
        <end position="178"/>
    </location>
</feature>
<dbReference type="PANTHER" id="PTHR38793">
    <property type="entry name" value="SLATT_FUNGAL DOMAIN-CONTAINING PROTEIN-RELATED"/>
    <property type="match status" value="1"/>
</dbReference>
<feature type="compositionally biased region" description="Basic and acidic residues" evidence="1">
    <location>
        <begin position="7"/>
        <end position="16"/>
    </location>
</feature>
<comment type="caution">
    <text evidence="4">The sequence shown here is derived from an EMBL/GenBank/DDBJ whole genome shotgun (WGS) entry which is preliminary data.</text>
</comment>
<feature type="domain" description="SMODS and SLOG-associating 2TM effector" evidence="3">
    <location>
        <begin position="148"/>
        <end position="269"/>
    </location>
</feature>
<evidence type="ECO:0000256" key="2">
    <source>
        <dbReference type="SAM" id="Phobius"/>
    </source>
</evidence>
<feature type="compositionally biased region" description="Basic and acidic residues" evidence="1">
    <location>
        <begin position="283"/>
        <end position="304"/>
    </location>
</feature>
<dbReference type="RefSeq" id="XP_070920901.1">
    <property type="nucleotide sequence ID" value="XM_071064800.1"/>
</dbReference>
<dbReference type="NCBIfam" id="NF033635">
    <property type="entry name" value="SLATT_fungal"/>
    <property type="match status" value="1"/>
</dbReference>
<dbReference type="EMBL" id="BAAFSV010000005">
    <property type="protein sequence ID" value="GAB1319171.1"/>
    <property type="molecule type" value="Genomic_DNA"/>
</dbReference>
<protein>
    <recommendedName>
        <fullName evidence="3">SMODS and SLOG-associating 2TM effector domain-containing protein</fullName>
    </recommendedName>
</protein>
<organism evidence="4 5">
    <name type="scientific">Madurella fahalii</name>
    <dbReference type="NCBI Taxonomy" id="1157608"/>
    <lineage>
        <taxon>Eukaryota</taxon>
        <taxon>Fungi</taxon>
        <taxon>Dikarya</taxon>
        <taxon>Ascomycota</taxon>
        <taxon>Pezizomycotina</taxon>
        <taxon>Sordariomycetes</taxon>
        <taxon>Sordariomycetidae</taxon>
        <taxon>Sordariales</taxon>
        <taxon>Sordariales incertae sedis</taxon>
        <taxon>Madurella</taxon>
    </lineage>
</organism>
<keyword evidence="5" id="KW-1185">Reference proteome</keyword>
<dbReference type="GeneID" id="98180123"/>
<dbReference type="Proteomes" id="UP001628179">
    <property type="component" value="Unassembled WGS sequence"/>
</dbReference>
<feature type="region of interest" description="Disordered" evidence="1">
    <location>
        <begin position="272"/>
        <end position="304"/>
    </location>
</feature>
<accession>A0ABQ0GN30</accession>
<name>A0ABQ0GN30_9PEZI</name>
<feature type="compositionally biased region" description="Pro residues" evidence="1">
    <location>
        <begin position="73"/>
        <end position="82"/>
    </location>
</feature>
<evidence type="ECO:0000256" key="1">
    <source>
        <dbReference type="SAM" id="MobiDB-lite"/>
    </source>
</evidence>
<keyword evidence="2" id="KW-0472">Membrane</keyword>
<reference evidence="4 5" key="1">
    <citation type="submission" date="2024-09" db="EMBL/GenBank/DDBJ databases">
        <title>Itraconazole resistance in Madurella fahalii resulting from another homologue of gene encoding cytochrome P450 14-alpha sterol demethylase (CYP51).</title>
        <authorList>
            <person name="Yoshioka I."/>
            <person name="Fahal A.H."/>
            <person name="Kaneko S."/>
            <person name="Yaguchi T."/>
        </authorList>
    </citation>
    <scope>NUCLEOTIDE SEQUENCE [LARGE SCALE GENOMIC DNA]</scope>
    <source>
        <strain evidence="4 5">IFM 68171</strain>
    </source>
</reference>
<dbReference type="InterPro" id="IPR041622">
    <property type="entry name" value="SLATT_fungi"/>
</dbReference>
<feature type="transmembrane region" description="Helical" evidence="2">
    <location>
        <begin position="190"/>
        <end position="211"/>
    </location>
</feature>
<sequence>MPAPGSLKRDHERSPLLERPTIGFSSISPSRHDTAEMPASATSSKPPSTQPKAVDMSSAAANQGQGPQVPLTGRPPPQPVPDPAAVVPKADTNTSWGVPAGLPIRRMNDENLVIFRRAVGINSALAGSTDPESLEEGRKKAVGIYAAALKAERRKKLMYRLISILVNGCHFAQIIIGASLTALGPSAGEHVIVITVLGAINTVVAGILALVKGQGLPDRWYHDQAEYRKLQDWIEQTEALLAVGVIGRNRKEVGMLVQVAFKKYNAAKECEENNVPENYVRPPDTDMPDRRSPSPNSHHDDTDD</sequence>
<keyword evidence="2" id="KW-1133">Transmembrane helix</keyword>
<gene>
    <name evidence="4" type="ORF">MFIFM68171_09381</name>
</gene>